<gene>
    <name evidence="8" type="ORF">JS528_01945</name>
</gene>
<feature type="domain" description="RecX first three-helical" evidence="7">
    <location>
        <begin position="80"/>
        <end position="119"/>
    </location>
</feature>
<feature type="region of interest" description="Disordered" evidence="5">
    <location>
        <begin position="1"/>
        <end position="72"/>
    </location>
</feature>
<proteinExistence type="inferred from homology"/>
<dbReference type="Proteomes" id="UP000773064">
    <property type="component" value="Unassembled WGS sequence"/>
</dbReference>
<evidence type="ECO:0000256" key="2">
    <source>
        <dbReference type="ARBA" id="ARBA00009695"/>
    </source>
</evidence>
<evidence type="ECO:0000256" key="3">
    <source>
        <dbReference type="ARBA" id="ARBA00018111"/>
    </source>
</evidence>
<keyword evidence="9" id="KW-1185">Reference proteome</keyword>
<evidence type="ECO:0000313" key="8">
    <source>
        <dbReference type="EMBL" id="MBT1172139.1"/>
    </source>
</evidence>
<evidence type="ECO:0000256" key="1">
    <source>
        <dbReference type="ARBA" id="ARBA00004496"/>
    </source>
</evidence>
<dbReference type="InterPro" id="IPR036388">
    <property type="entry name" value="WH-like_DNA-bd_sf"/>
</dbReference>
<dbReference type="PANTHER" id="PTHR33602:SF1">
    <property type="entry name" value="REGULATORY PROTEIN RECX FAMILY PROTEIN"/>
    <property type="match status" value="1"/>
</dbReference>
<evidence type="ECO:0000259" key="6">
    <source>
        <dbReference type="Pfam" id="PF02631"/>
    </source>
</evidence>
<comment type="subcellular location">
    <subcellularLocation>
        <location evidence="1">Cytoplasm</location>
    </subcellularLocation>
</comment>
<sequence>MISAEEFLRRHPVASPEPGAPRNPAADAPGIEVADIPIDASADDAPSDDGSARSFRRRASGPSRWRNGAQVEDPADVDACRESALHLLDAAARSSGALRDRLLDRGYDADVVERVMLRLEELRLIDDRGYAESVVRSCVSRMMGRRGAAAELSRRGVDRAVAAQVVDEAERAGAFEDAAWELGRSVARRTHGLDRQVRQRRFWSAGGRKGHDPETLRRIARELLD</sequence>
<reference evidence="8 9" key="1">
    <citation type="journal article" date="2021" name="Environ. Microbiol.">
        <title>Genetic insights into the dark matter of the mammalian gut microbiota through targeted genome reconstruction.</title>
        <authorList>
            <person name="Lugli G.A."/>
            <person name="Alessandri G."/>
            <person name="Milani C."/>
            <person name="Viappiani A."/>
            <person name="Fontana F."/>
            <person name="Tarracchini C."/>
            <person name="Mancabelli L."/>
            <person name="Argentini C."/>
            <person name="Ruiz L."/>
            <person name="Margolles A."/>
            <person name="van Sinderen D."/>
            <person name="Turroni F."/>
            <person name="Ventura M."/>
        </authorList>
    </citation>
    <scope>NUCLEOTIDE SEQUENCE [LARGE SCALE GENOMIC DNA]</scope>
    <source>
        <strain evidence="8 9">MA2</strain>
    </source>
</reference>
<organism evidence="8 9">
    <name type="scientific">Bifidobacterium santillanense</name>
    <dbReference type="NCBI Taxonomy" id="2809028"/>
    <lineage>
        <taxon>Bacteria</taxon>
        <taxon>Bacillati</taxon>
        <taxon>Actinomycetota</taxon>
        <taxon>Actinomycetes</taxon>
        <taxon>Bifidobacteriales</taxon>
        <taxon>Bifidobacteriaceae</taxon>
        <taxon>Bifidobacterium</taxon>
    </lineage>
</organism>
<keyword evidence="4" id="KW-0963">Cytoplasm</keyword>
<dbReference type="Pfam" id="PF02631">
    <property type="entry name" value="RecX_HTH2"/>
    <property type="match status" value="1"/>
</dbReference>
<feature type="domain" description="RecX second three-helical" evidence="6">
    <location>
        <begin position="126"/>
        <end position="165"/>
    </location>
</feature>
<evidence type="ECO:0000256" key="4">
    <source>
        <dbReference type="ARBA" id="ARBA00022490"/>
    </source>
</evidence>
<dbReference type="RefSeq" id="WP_214357402.1">
    <property type="nucleotide sequence ID" value="NZ_JAFEJS010000001.1"/>
</dbReference>
<dbReference type="PANTHER" id="PTHR33602">
    <property type="entry name" value="REGULATORY PROTEIN RECX FAMILY PROTEIN"/>
    <property type="match status" value="1"/>
</dbReference>
<evidence type="ECO:0000256" key="5">
    <source>
        <dbReference type="SAM" id="MobiDB-lite"/>
    </source>
</evidence>
<dbReference type="EMBL" id="JAFEJS010000001">
    <property type="protein sequence ID" value="MBT1172139.1"/>
    <property type="molecule type" value="Genomic_DNA"/>
</dbReference>
<comment type="similarity">
    <text evidence="2">Belongs to the RecX family.</text>
</comment>
<name>A0ABS5UMN1_9BIFI</name>
<dbReference type="Pfam" id="PF21982">
    <property type="entry name" value="RecX_HTH1"/>
    <property type="match status" value="1"/>
</dbReference>
<comment type="caution">
    <text evidence="8">The sequence shown here is derived from an EMBL/GenBank/DDBJ whole genome shotgun (WGS) entry which is preliminary data.</text>
</comment>
<dbReference type="InterPro" id="IPR053924">
    <property type="entry name" value="RecX_HTH_2nd"/>
</dbReference>
<dbReference type="Gene3D" id="1.10.10.10">
    <property type="entry name" value="Winged helix-like DNA-binding domain superfamily/Winged helix DNA-binding domain"/>
    <property type="match status" value="2"/>
</dbReference>
<protein>
    <recommendedName>
        <fullName evidence="3">Regulatory protein RecX</fullName>
    </recommendedName>
</protein>
<accession>A0ABS5UMN1</accession>
<evidence type="ECO:0000259" key="7">
    <source>
        <dbReference type="Pfam" id="PF21982"/>
    </source>
</evidence>
<dbReference type="InterPro" id="IPR003783">
    <property type="entry name" value="Regulatory_RecX"/>
</dbReference>
<dbReference type="InterPro" id="IPR053926">
    <property type="entry name" value="RecX_HTH_1st"/>
</dbReference>
<evidence type="ECO:0000313" key="9">
    <source>
        <dbReference type="Proteomes" id="UP000773064"/>
    </source>
</evidence>